<name>A0A1V8SGF1_9PEZI</name>
<protein>
    <submittedName>
        <fullName evidence="1">Uncharacterized protein</fullName>
    </submittedName>
</protein>
<comment type="caution">
    <text evidence="1">The sequence shown here is derived from an EMBL/GenBank/DDBJ whole genome shotgun (WGS) entry which is preliminary data.</text>
</comment>
<accession>A0A1V8SGF1</accession>
<evidence type="ECO:0000313" key="2">
    <source>
        <dbReference type="Proteomes" id="UP000192596"/>
    </source>
</evidence>
<dbReference type="Proteomes" id="UP000192596">
    <property type="component" value="Unassembled WGS sequence"/>
</dbReference>
<evidence type="ECO:0000313" key="1">
    <source>
        <dbReference type="EMBL" id="OQN98242.1"/>
    </source>
</evidence>
<dbReference type="InParanoid" id="A0A1V8SGF1"/>
<organism evidence="1 2">
    <name type="scientific">Cryoendolithus antarcticus</name>
    <dbReference type="NCBI Taxonomy" id="1507870"/>
    <lineage>
        <taxon>Eukaryota</taxon>
        <taxon>Fungi</taxon>
        <taxon>Dikarya</taxon>
        <taxon>Ascomycota</taxon>
        <taxon>Pezizomycotina</taxon>
        <taxon>Dothideomycetes</taxon>
        <taxon>Dothideomycetidae</taxon>
        <taxon>Cladosporiales</taxon>
        <taxon>Cladosporiaceae</taxon>
        <taxon>Cryoendolithus</taxon>
    </lineage>
</organism>
<dbReference type="EMBL" id="NAJO01000047">
    <property type="protein sequence ID" value="OQN98242.1"/>
    <property type="molecule type" value="Genomic_DNA"/>
</dbReference>
<keyword evidence="2" id="KW-1185">Reference proteome</keyword>
<dbReference type="AlphaFoldDB" id="A0A1V8SGF1"/>
<sequence length="113" mass="12784">MCLAIITTGLEYTFRYWHNWTEVEEARLVAFLHRILAEAAQSGAVETIKDFVDANERSAEVIEQAAEALTKPRTAPRVLNEVKLQDVRPASRLTDIREVLSCITLVLLLAYLL</sequence>
<proteinExistence type="predicted"/>
<gene>
    <name evidence="1" type="ORF">B0A48_15518</name>
</gene>
<reference evidence="2" key="1">
    <citation type="submission" date="2017-03" db="EMBL/GenBank/DDBJ databases">
        <title>Genomes of endolithic fungi from Antarctica.</title>
        <authorList>
            <person name="Coleine C."/>
            <person name="Masonjones S."/>
            <person name="Stajich J.E."/>
        </authorList>
    </citation>
    <scope>NUCLEOTIDE SEQUENCE [LARGE SCALE GENOMIC DNA]</scope>
    <source>
        <strain evidence="2">CCFEE 5527</strain>
    </source>
</reference>